<dbReference type="AlphaFoldDB" id="A0A916S512"/>
<evidence type="ECO:0000256" key="4">
    <source>
        <dbReference type="ARBA" id="ARBA00013078"/>
    </source>
</evidence>
<dbReference type="PRINTS" id="PR00413">
    <property type="entry name" value="HADHALOGNASE"/>
</dbReference>
<evidence type="ECO:0000256" key="2">
    <source>
        <dbReference type="ARBA" id="ARBA00004818"/>
    </source>
</evidence>
<dbReference type="PANTHER" id="PTHR43434:SF1">
    <property type="entry name" value="PHOSPHOGLYCOLATE PHOSPHATASE"/>
    <property type="match status" value="1"/>
</dbReference>
<dbReference type="Pfam" id="PF00702">
    <property type="entry name" value="Hydrolase"/>
    <property type="match status" value="1"/>
</dbReference>
<dbReference type="Proteomes" id="UP000636264">
    <property type="component" value="Unassembled WGS sequence"/>
</dbReference>
<comment type="pathway">
    <text evidence="2">Organic acid metabolism; glycolate biosynthesis; glycolate from 2-phosphoglycolate: step 1/1.</text>
</comment>
<sequence length="226" mass="24426">MNRIKALLFDCDGVLLDSEPLGCRALAEAVTAAGRPMTFAEARQVFSGCAAEDSRAWMAREGLEAAEVFAESDEILFRMFASSIPLIPGIEAVLRDFPLKMAICSNASHRRLAVSVCRTTIASRFGPHIYSADHVEKPKPAPDLALHACRELGVAPHEALFIDDNFHGIHCAKAAGCLAVGFVGPSDDRPGHDRALWEAGADHVVHGIAEFQNLLRTLTIKILEDA</sequence>
<dbReference type="EC" id="3.1.3.18" evidence="4"/>
<dbReference type="Gene3D" id="1.10.150.240">
    <property type="entry name" value="Putative phosphatase, domain 2"/>
    <property type="match status" value="1"/>
</dbReference>
<protein>
    <recommendedName>
        <fullName evidence="4">phosphoglycolate phosphatase</fullName>
        <ecNumber evidence="4">3.1.3.18</ecNumber>
    </recommendedName>
</protein>
<dbReference type="Gene3D" id="3.40.50.1000">
    <property type="entry name" value="HAD superfamily/HAD-like"/>
    <property type="match status" value="1"/>
</dbReference>
<dbReference type="SFLD" id="SFLDS00003">
    <property type="entry name" value="Haloacid_Dehalogenase"/>
    <property type="match status" value="1"/>
</dbReference>
<comment type="similarity">
    <text evidence="3">Belongs to the HAD-like hydrolase superfamily. CbbY/CbbZ/Gph/YieH family.</text>
</comment>
<dbReference type="InterPro" id="IPR036412">
    <property type="entry name" value="HAD-like_sf"/>
</dbReference>
<evidence type="ECO:0000313" key="5">
    <source>
        <dbReference type="EMBL" id="GGA81358.1"/>
    </source>
</evidence>
<keyword evidence="6" id="KW-1185">Reference proteome</keyword>
<name>A0A916S512_9HYPH</name>
<dbReference type="GO" id="GO:0005829">
    <property type="term" value="C:cytosol"/>
    <property type="evidence" value="ECO:0007669"/>
    <property type="project" value="TreeGrafter"/>
</dbReference>
<comment type="caution">
    <text evidence="5">The sequence shown here is derived from an EMBL/GenBank/DDBJ whole genome shotgun (WGS) entry which is preliminary data.</text>
</comment>
<dbReference type="SFLD" id="SFLDG01135">
    <property type="entry name" value="C1.5.6:_HAD__Beta-PGM__Phospha"/>
    <property type="match status" value="1"/>
</dbReference>
<dbReference type="NCBIfam" id="TIGR01509">
    <property type="entry name" value="HAD-SF-IA-v3"/>
    <property type="match status" value="1"/>
</dbReference>
<evidence type="ECO:0000256" key="1">
    <source>
        <dbReference type="ARBA" id="ARBA00000830"/>
    </source>
</evidence>
<evidence type="ECO:0000313" key="6">
    <source>
        <dbReference type="Proteomes" id="UP000636264"/>
    </source>
</evidence>
<dbReference type="SUPFAM" id="SSF56784">
    <property type="entry name" value="HAD-like"/>
    <property type="match status" value="1"/>
</dbReference>
<dbReference type="PANTHER" id="PTHR43434">
    <property type="entry name" value="PHOSPHOGLYCOLATE PHOSPHATASE"/>
    <property type="match status" value="1"/>
</dbReference>
<dbReference type="InterPro" id="IPR023198">
    <property type="entry name" value="PGP-like_dom2"/>
</dbReference>
<reference evidence="5" key="2">
    <citation type="submission" date="2020-09" db="EMBL/GenBank/DDBJ databases">
        <authorList>
            <person name="Sun Q."/>
            <person name="Zhou Y."/>
        </authorList>
    </citation>
    <scope>NUCLEOTIDE SEQUENCE</scope>
    <source>
        <strain evidence="5">CGMCC 1.15320</strain>
    </source>
</reference>
<organism evidence="5 6">
    <name type="scientific">Nitratireductor aestuarii</name>
    <dbReference type="NCBI Taxonomy" id="1735103"/>
    <lineage>
        <taxon>Bacteria</taxon>
        <taxon>Pseudomonadati</taxon>
        <taxon>Pseudomonadota</taxon>
        <taxon>Alphaproteobacteria</taxon>
        <taxon>Hyphomicrobiales</taxon>
        <taxon>Phyllobacteriaceae</taxon>
        <taxon>Nitratireductor</taxon>
    </lineage>
</organism>
<dbReference type="InterPro" id="IPR023214">
    <property type="entry name" value="HAD_sf"/>
</dbReference>
<comment type="catalytic activity">
    <reaction evidence="1">
        <text>2-phosphoglycolate + H2O = glycolate + phosphate</text>
        <dbReference type="Rhea" id="RHEA:14369"/>
        <dbReference type="ChEBI" id="CHEBI:15377"/>
        <dbReference type="ChEBI" id="CHEBI:29805"/>
        <dbReference type="ChEBI" id="CHEBI:43474"/>
        <dbReference type="ChEBI" id="CHEBI:58033"/>
        <dbReference type="EC" id="3.1.3.18"/>
    </reaction>
</comment>
<evidence type="ECO:0000256" key="3">
    <source>
        <dbReference type="ARBA" id="ARBA00006171"/>
    </source>
</evidence>
<gene>
    <name evidence="5" type="ORF">GCM10011385_39500</name>
</gene>
<dbReference type="InterPro" id="IPR050155">
    <property type="entry name" value="HAD-like_hydrolase_sf"/>
</dbReference>
<accession>A0A916S512</accession>
<dbReference type="GO" id="GO:0006281">
    <property type="term" value="P:DNA repair"/>
    <property type="evidence" value="ECO:0007669"/>
    <property type="project" value="TreeGrafter"/>
</dbReference>
<proteinExistence type="inferred from homology"/>
<dbReference type="InterPro" id="IPR006439">
    <property type="entry name" value="HAD-SF_hydro_IA"/>
</dbReference>
<dbReference type="SFLD" id="SFLDG01129">
    <property type="entry name" value="C1.5:_HAD__Beta-PGM__Phosphata"/>
    <property type="match status" value="1"/>
</dbReference>
<dbReference type="GO" id="GO:0008967">
    <property type="term" value="F:phosphoglycolate phosphatase activity"/>
    <property type="evidence" value="ECO:0007669"/>
    <property type="project" value="UniProtKB-EC"/>
</dbReference>
<dbReference type="RefSeq" id="WP_188722845.1">
    <property type="nucleotide sequence ID" value="NZ_BMIF01000020.1"/>
</dbReference>
<dbReference type="EMBL" id="BMIF01000020">
    <property type="protein sequence ID" value="GGA81358.1"/>
    <property type="molecule type" value="Genomic_DNA"/>
</dbReference>
<reference evidence="5" key="1">
    <citation type="journal article" date="2014" name="Int. J. Syst. Evol. Microbiol.">
        <title>Complete genome sequence of Corynebacterium casei LMG S-19264T (=DSM 44701T), isolated from a smear-ripened cheese.</title>
        <authorList>
            <consortium name="US DOE Joint Genome Institute (JGI-PGF)"/>
            <person name="Walter F."/>
            <person name="Albersmeier A."/>
            <person name="Kalinowski J."/>
            <person name="Ruckert C."/>
        </authorList>
    </citation>
    <scope>NUCLEOTIDE SEQUENCE</scope>
    <source>
        <strain evidence="5">CGMCC 1.15320</strain>
    </source>
</reference>